<keyword evidence="6" id="KW-0808">Transferase</keyword>
<evidence type="ECO:0000256" key="1">
    <source>
        <dbReference type="ARBA" id="ARBA00022818"/>
    </source>
</evidence>
<dbReference type="AlphaFoldDB" id="H6LFY6"/>
<dbReference type="InterPro" id="IPR004184">
    <property type="entry name" value="PFL_dom"/>
</dbReference>
<dbReference type="Proteomes" id="UP000007177">
    <property type="component" value="Chromosome"/>
</dbReference>
<dbReference type="EMBL" id="CP002987">
    <property type="protein sequence ID" value="AFA48274.1"/>
    <property type="molecule type" value="Genomic_DNA"/>
</dbReference>
<dbReference type="RefSeq" id="WP_014355877.1">
    <property type="nucleotide sequence ID" value="NC_016894.1"/>
</dbReference>
<dbReference type="SUPFAM" id="SSF51998">
    <property type="entry name" value="PFL-like glycyl radical enzymes"/>
    <property type="match status" value="1"/>
</dbReference>
<reference evidence="7" key="1">
    <citation type="submission" date="2011-07" db="EMBL/GenBank/DDBJ databases">
        <title>Complete genome sequence of Acetobacterium woodii.</title>
        <authorList>
            <person name="Poehlein A."/>
            <person name="Schmidt S."/>
            <person name="Kaster A.-K."/>
            <person name="Goenrich M."/>
            <person name="Vollmers J."/>
            <person name="Thuermer A."/>
            <person name="Gottschalk G."/>
            <person name="Thauer R.K."/>
            <person name="Daniel R."/>
            <person name="Mueller V."/>
        </authorList>
    </citation>
    <scope>NUCLEOTIDE SEQUENCE [LARGE SCALE GENOMIC DNA]</scope>
    <source>
        <strain evidence="7">ATCC 29683 / DSM 1030 / JCM 2381 / KCTC 1655 / WB1</strain>
    </source>
</reference>
<dbReference type="PROSITE" id="PS51554">
    <property type="entry name" value="PFL"/>
    <property type="match status" value="1"/>
</dbReference>
<dbReference type="Pfam" id="PF01228">
    <property type="entry name" value="Gly_radical"/>
    <property type="match status" value="1"/>
</dbReference>
<dbReference type="EC" id="2.3.1.54" evidence="6"/>
<dbReference type="InterPro" id="IPR051215">
    <property type="entry name" value="GRE"/>
</dbReference>
<reference evidence="6 7" key="2">
    <citation type="journal article" date="2012" name="PLoS ONE">
        <title>An ancient pathway combining carbon dioxide fixation with the generation and utilization of a sodium ion gradient for ATP synthesis.</title>
        <authorList>
            <person name="Poehlein A."/>
            <person name="Schmidt S."/>
            <person name="Kaster A.K."/>
            <person name="Goenrich M."/>
            <person name="Vollmers J."/>
            <person name="Thurmer A."/>
            <person name="Bertsch J."/>
            <person name="Schuchmann K."/>
            <person name="Voigt B."/>
            <person name="Hecker M."/>
            <person name="Daniel R."/>
            <person name="Thauer R.K."/>
            <person name="Gottschalk G."/>
            <person name="Muller V."/>
        </authorList>
    </citation>
    <scope>NUCLEOTIDE SEQUENCE [LARGE SCALE GENOMIC DNA]</scope>
    <source>
        <strain evidence="7">ATCC 29683 / DSM 1030 / JCM 2381 / KCTC 1655 / WB1</strain>
    </source>
</reference>
<keyword evidence="6" id="KW-0670">Pyruvate</keyword>
<organism evidence="6 7">
    <name type="scientific">Acetobacterium woodii (strain ATCC 29683 / DSM 1030 / JCM 2381 / KCTC 1655 / WB1)</name>
    <dbReference type="NCBI Taxonomy" id="931626"/>
    <lineage>
        <taxon>Bacteria</taxon>
        <taxon>Bacillati</taxon>
        <taxon>Bacillota</taxon>
        <taxon>Clostridia</taxon>
        <taxon>Eubacteriales</taxon>
        <taxon>Eubacteriaceae</taxon>
        <taxon>Acetobacterium</taxon>
    </lineage>
</organism>
<name>H6LFY6_ACEWD</name>
<accession>H6LFY6</accession>
<dbReference type="GO" id="GO:0016829">
    <property type="term" value="F:lyase activity"/>
    <property type="evidence" value="ECO:0007669"/>
    <property type="project" value="UniProtKB-KW"/>
</dbReference>
<evidence type="ECO:0000259" key="4">
    <source>
        <dbReference type="PROSITE" id="PS51149"/>
    </source>
</evidence>
<dbReference type="GO" id="GO:0008861">
    <property type="term" value="F:formate C-acetyltransferase activity"/>
    <property type="evidence" value="ECO:0007669"/>
    <property type="project" value="UniProtKB-EC"/>
</dbReference>
<evidence type="ECO:0000256" key="2">
    <source>
        <dbReference type="ARBA" id="ARBA00023239"/>
    </source>
</evidence>
<evidence type="ECO:0000313" key="7">
    <source>
        <dbReference type="Proteomes" id="UP000007177"/>
    </source>
</evidence>
<keyword evidence="6" id="KW-0012">Acyltransferase</keyword>
<dbReference type="Pfam" id="PF02901">
    <property type="entry name" value="PFL-like"/>
    <property type="match status" value="1"/>
</dbReference>
<dbReference type="STRING" id="931626.Awo_c14920"/>
<dbReference type="OrthoDB" id="9803969at2"/>
<proteinExistence type="predicted"/>
<dbReference type="GO" id="GO:0005829">
    <property type="term" value="C:cytosol"/>
    <property type="evidence" value="ECO:0007669"/>
    <property type="project" value="TreeGrafter"/>
</dbReference>
<feature type="domain" description="Glycine radical" evidence="4">
    <location>
        <begin position="687"/>
        <end position="807"/>
    </location>
</feature>
<dbReference type="InterPro" id="IPR001150">
    <property type="entry name" value="Gly_radical"/>
</dbReference>
<dbReference type="eggNOG" id="COG1882">
    <property type="taxonomic scope" value="Bacteria"/>
</dbReference>
<gene>
    <name evidence="6" type="primary">pflB1</name>
    <name evidence="6" type="ordered locus">Awo_c14920</name>
</gene>
<evidence type="ECO:0000256" key="3">
    <source>
        <dbReference type="PROSITE-ProRule" id="PRU00493"/>
    </source>
</evidence>
<dbReference type="PANTHER" id="PTHR43641:SF2">
    <property type="entry name" value="DEHYDRATASE YBIW-RELATED"/>
    <property type="match status" value="1"/>
</dbReference>
<dbReference type="PANTHER" id="PTHR43641">
    <property type="entry name" value="FORMATE ACETYLTRANSFERASE 3-RELATED"/>
    <property type="match status" value="1"/>
</dbReference>
<evidence type="ECO:0000259" key="5">
    <source>
        <dbReference type="PROSITE" id="PS51554"/>
    </source>
</evidence>
<sequence>MYKLSPITDRVKTIRKKYRETKPKIDINRYRLVTEFYMQNPQLTGILKRAQNLKNLFEQMPTPVFDDEVIVGFQGTAYRCCALYPETSFKWFMEELRAGIIPTRKNDPYVLDPEDTKYLLETGDYWVKNCMSAIVDEYMPRGYKDIANNGVLYFGKQDNCQSPVGHFVANFWTATQKGFRAIHDEAEQKIHEFEQEGIFGESIYQYNFYRAISIVSEGIIIWSKRYAKECERLAGVTADPDRKKELLEMADTLNWIMEHPCRSFHDAVQCIYLYQLALCLDGQQHGISFGRIDQYLGSYYEKDLAAGTITPERAQELMDLFYLKVAECNKIWSDAATASNPGYTSGQLMTLGGVNKDGSDASNPVSYMMLQCCGRLLLHTPPQALRIHQNTPDELWEAAIMTNKLAGGVPSYEYDETIIPALMKRGIPLEDARNYCLIGCVEPQICGSEWAQPGGTGTESYINIVTALLQAINNGVNPFAFPGAPEPTRTGPATGYLYEMENIDQVLAAVKEQIDFYCKWQCSCINAWESMSSFHTPLPMLSATVTGCMEKGKDIQSGGAKYNSTGNSCVGLGNVADSLNLIDYICFREKLATTKDLYEAIMHNWEGYEDLHQMVIGKAPHYGNADENADKYLSFAASTYANAINRATGPRGNHFSAGCYPVTLNVVFGMFTGATPDGRKVGEPLSDGISPLQGQDKGGPVTTINSILKFDQTLYGNGTLCNMKFHPTSLNGADGIKKLQSVMQSYFEGGGMELQLNIVSGDTLRAAQKHPEDYQDLVVRVAGFSAYFVEVFKECQDDLILRTEMNM</sequence>
<evidence type="ECO:0000313" key="6">
    <source>
        <dbReference type="EMBL" id="AFA48274.1"/>
    </source>
</evidence>
<dbReference type="PROSITE" id="PS51149">
    <property type="entry name" value="GLY_RADICAL_2"/>
    <property type="match status" value="1"/>
</dbReference>
<keyword evidence="1 3" id="KW-0556">Organic radical</keyword>
<dbReference type="SMR" id="H6LFY6"/>
<feature type="modified residue" description="Glycine radical" evidence="3">
    <location>
        <position position="783"/>
    </location>
</feature>
<protein>
    <submittedName>
        <fullName evidence="6">Pyruvate formate-lyase PflB1</fullName>
        <ecNumber evidence="6">2.3.1.54</ecNumber>
    </submittedName>
</protein>
<keyword evidence="2 6" id="KW-0456">Lyase</keyword>
<dbReference type="KEGG" id="awo:Awo_c14920"/>
<keyword evidence="7" id="KW-1185">Reference proteome</keyword>
<dbReference type="Gene3D" id="3.20.70.20">
    <property type="match status" value="1"/>
</dbReference>
<dbReference type="HOGENOM" id="CLU_009096_0_1_9"/>
<feature type="domain" description="PFL" evidence="5">
    <location>
        <begin position="9"/>
        <end position="680"/>
    </location>
</feature>